<comment type="caution">
    <text evidence="2">The sequence shown here is derived from an EMBL/GenBank/DDBJ whole genome shotgun (WGS) entry which is preliminary data.</text>
</comment>
<keyword evidence="3" id="KW-1185">Reference proteome</keyword>
<accession>A0A9W6NVT6</accession>
<dbReference type="AlphaFoldDB" id="A0A9W6NVT6"/>
<evidence type="ECO:0000256" key="1">
    <source>
        <dbReference type="SAM" id="MobiDB-lite"/>
    </source>
</evidence>
<feature type="region of interest" description="Disordered" evidence="1">
    <location>
        <begin position="109"/>
        <end position="133"/>
    </location>
</feature>
<sequence length="240" mass="23070">MCEHCTGRGVEAPPATWMAITDVDRLLDGDGGPRDLRRLLDAAAAPGTPRELRGERDAAAAFAAAATSRGRWRLRRATVTASGVVAAKSLAAALAVVGTATGGLALAAGETHPSGPVEHAPTKSPNWSAPGEHAAGVAGAALSAASAATDVGAPVTGQSVAAHGTDGRVEAGHGRTGVPSGPTARSGMEGTGGNSIDGGGGPGGSGGVSNGTGGSVGEAGNSGKIPPGLAKKTQGPEDEQ</sequence>
<feature type="region of interest" description="Disordered" evidence="1">
    <location>
        <begin position="165"/>
        <end position="240"/>
    </location>
</feature>
<evidence type="ECO:0000313" key="2">
    <source>
        <dbReference type="EMBL" id="GLL10722.1"/>
    </source>
</evidence>
<evidence type="ECO:0000313" key="3">
    <source>
        <dbReference type="Proteomes" id="UP001143463"/>
    </source>
</evidence>
<protein>
    <submittedName>
        <fullName evidence="2">Uncharacterized protein</fullName>
    </submittedName>
</protein>
<name>A0A9W6NVT6_9PSEU</name>
<dbReference type="Proteomes" id="UP001143463">
    <property type="component" value="Unassembled WGS sequence"/>
</dbReference>
<feature type="compositionally biased region" description="Gly residues" evidence="1">
    <location>
        <begin position="189"/>
        <end position="217"/>
    </location>
</feature>
<organism evidence="2 3">
    <name type="scientific">Pseudonocardia halophobica</name>
    <dbReference type="NCBI Taxonomy" id="29401"/>
    <lineage>
        <taxon>Bacteria</taxon>
        <taxon>Bacillati</taxon>
        <taxon>Actinomycetota</taxon>
        <taxon>Actinomycetes</taxon>
        <taxon>Pseudonocardiales</taxon>
        <taxon>Pseudonocardiaceae</taxon>
        <taxon>Pseudonocardia</taxon>
    </lineage>
</organism>
<dbReference type="EMBL" id="BSFQ01000005">
    <property type="protein sequence ID" value="GLL10722.1"/>
    <property type="molecule type" value="Genomic_DNA"/>
</dbReference>
<reference evidence="2" key="1">
    <citation type="journal article" date="2014" name="Int. J. Syst. Evol. Microbiol.">
        <title>Complete genome sequence of Corynebacterium casei LMG S-19264T (=DSM 44701T), isolated from a smear-ripened cheese.</title>
        <authorList>
            <consortium name="US DOE Joint Genome Institute (JGI-PGF)"/>
            <person name="Walter F."/>
            <person name="Albersmeier A."/>
            <person name="Kalinowski J."/>
            <person name="Ruckert C."/>
        </authorList>
    </citation>
    <scope>NUCLEOTIDE SEQUENCE</scope>
    <source>
        <strain evidence="2">VKM Ac-1069</strain>
    </source>
</reference>
<dbReference type="RefSeq" id="WP_037041211.1">
    <property type="nucleotide sequence ID" value="NZ_BAAAUZ010000057.1"/>
</dbReference>
<proteinExistence type="predicted"/>
<reference evidence="2" key="2">
    <citation type="submission" date="2023-01" db="EMBL/GenBank/DDBJ databases">
        <authorList>
            <person name="Sun Q."/>
            <person name="Evtushenko L."/>
        </authorList>
    </citation>
    <scope>NUCLEOTIDE SEQUENCE</scope>
    <source>
        <strain evidence="2">VKM Ac-1069</strain>
    </source>
</reference>
<gene>
    <name evidence="2" type="ORF">GCM10017577_18620</name>
</gene>